<dbReference type="SUPFAM" id="SSF51419">
    <property type="entry name" value="PLP-binding barrel"/>
    <property type="match status" value="1"/>
</dbReference>
<accession>A0A383DSN7</accession>
<dbReference type="PROSITE" id="PS00878">
    <property type="entry name" value="ODR_DC_2_1"/>
    <property type="match status" value="1"/>
</dbReference>
<comment type="catalytic activity">
    <reaction evidence="7">
        <text>L-ornithine + H(+) = putrescine + CO2</text>
        <dbReference type="Rhea" id="RHEA:22964"/>
        <dbReference type="ChEBI" id="CHEBI:15378"/>
        <dbReference type="ChEBI" id="CHEBI:16526"/>
        <dbReference type="ChEBI" id="CHEBI:46911"/>
        <dbReference type="ChEBI" id="CHEBI:326268"/>
        <dbReference type="EC" id="4.1.1.17"/>
    </reaction>
</comment>
<dbReference type="InterPro" id="IPR029066">
    <property type="entry name" value="PLP-binding_barrel"/>
</dbReference>
<keyword evidence="4" id="KW-0456">Lyase</keyword>
<reference evidence="9" key="1">
    <citation type="submission" date="2018-05" db="EMBL/GenBank/DDBJ databases">
        <authorList>
            <person name="Lanie J.A."/>
            <person name="Ng W.-L."/>
            <person name="Kazmierczak K.M."/>
            <person name="Andrzejewski T.M."/>
            <person name="Davidsen T.M."/>
            <person name="Wayne K.J."/>
            <person name="Tettelin H."/>
            <person name="Glass J.I."/>
            <person name="Rusch D."/>
            <person name="Podicherti R."/>
            <person name="Tsui H.-C.T."/>
            <person name="Winkler M.E."/>
        </authorList>
    </citation>
    <scope>NUCLEOTIDE SEQUENCE</scope>
</reference>
<comment type="cofactor">
    <cofactor evidence="1">
        <name>pyridoxal 5'-phosphate</name>
        <dbReference type="ChEBI" id="CHEBI:597326"/>
    </cofactor>
</comment>
<evidence type="ECO:0000256" key="1">
    <source>
        <dbReference type="ARBA" id="ARBA00001933"/>
    </source>
</evidence>
<keyword evidence="3" id="KW-0663">Pyridoxal phosphate</keyword>
<evidence type="ECO:0000256" key="2">
    <source>
        <dbReference type="ARBA" id="ARBA00008872"/>
    </source>
</evidence>
<feature type="domain" description="Orn/DAP/Arg decarboxylase 2 N-terminal" evidence="8">
    <location>
        <begin position="38"/>
        <end position="210"/>
    </location>
</feature>
<dbReference type="GO" id="GO:0005737">
    <property type="term" value="C:cytoplasm"/>
    <property type="evidence" value="ECO:0007669"/>
    <property type="project" value="TreeGrafter"/>
</dbReference>
<dbReference type="InterPro" id="IPR022644">
    <property type="entry name" value="De-COase2_N"/>
</dbReference>
<dbReference type="AlphaFoldDB" id="A0A383DSN7"/>
<dbReference type="PRINTS" id="PR01179">
    <property type="entry name" value="ODADCRBXLASE"/>
</dbReference>
<evidence type="ECO:0000256" key="5">
    <source>
        <dbReference type="ARBA" id="ARBA00034115"/>
    </source>
</evidence>
<evidence type="ECO:0000256" key="6">
    <source>
        <dbReference type="ARBA" id="ARBA00034138"/>
    </source>
</evidence>
<evidence type="ECO:0000256" key="7">
    <source>
        <dbReference type="ARBA" id="ARBA00049127"/>
    </source>
</evidence>
<protein>
    <recommendedName>
        <fullName evidence="6">ornithine decarboxylase</fullName>
        <ecNumber evidence="6">4.1.1.17</ecNumber>
    </recommendedName>
</protein>
<dbReference type="Pfam" id="PF02784">
    <property type="entry name" value="Orn_Arg_deC_N"/>
    <property type="match status" value="1"/>
</dbReference>
<comment type="pathway">
    <text evidence="5">Amine and polyamine biosynthesis; putrescine biosynthesis via L-ornithine pathway; putrescine from L-ornithine: step 1/1.</text>
</comment>
<organism evidence="9">
    <name type="scientific">marine metagenome</name>
    <dbReference type="NCBI Taxonomy" id="408172"/>
    <lineage>
        <taxon>unclassified sequences</taxon>
        <taxon>metagenomes</taxon>
        <taxon>ecological metagenomes</taxon>
    </lineage>
</organism>
<dbReference type="GO" id="GO:0033387">
    <property type="term" value="P:putrescine biosynthetic process from arginine, via ornithine"/>
    <property type="evidence" value="ECO:0007669"/>
    <property type="project" value="TreeGrafter"/>
</dbReference>
<dbReference type="InterPro" id="IPR022653">
    <property type="entry name" value="De-COase2_pyr-phos_BS"/>
</dbReference>
<feature type="non-terminal residue" evidence="9">
    <location>
        <position position="222"/>
    </location>
</feature>
<evidence type="ECO:0000313" key="9">
    <source>
        <dbReference type="EMBL" id="SVE47273.1"/>
    </source>
</evidence>
<dbReference type="Gene3D" id="3.20.20.10">
    <property type="entry name" value="Alanine racemase"/>
    <property type="match status" value="1"/>
</dbReference>
<dbReference type="GO" id="GO:0004586">
    <property type="term" value="F:ornithine decarboxylase activity"/>
    <property type="evidence" value="ECO:0007669"/>
    <property type="project" value="UniProtKB-EC"/>
</dbReference>
<gene>
    <name evidence="9" type="ORF">METZ01_LOCUS500127</name>
</gene>
<evidence type="ECO:0000256" key="3">
    <source>
        <dbReference type="ARBA" id="ARBA00022898"/>
    </source>
</evidence>
<comment type="similarity">
    <text evidence="2">Belongs to the Orn/Lys/Arg decarboxylase class-II family.</text>
</comment>
<name>A0A383DSN7_9ZZZZ</name>
<dbReference type="PANTHER" id="PTHR11482">
    <property type="entry name" value="ARGININE/DIAMINOPIMELATE/ORNITHINE DECARBOXYLASE"/>
    <property type="match status" value="1"/>
</dbReference>
<dbReference type="EMBL" id="UINC01219690">
    <property type="protein sequence ID" value="SVE47273.1"/>
    <property type="molecule type" value="Genomic_DNA"/>
</dbReference>
<dbReference type="InterPro" id="IPR002433">
    <property type="entry name" value="Orn_de-COase"/>
</dbReference>
<sequence>MDMRARRSVDLPVYTSPEAVVSDLTPGYPVFCVRPHEIKAVAKRFLDGFPGDVLYAVKCNPEPHMLGALAETGIRHFDTASIAEVAKVGELFPDATSYFMHPVKSRAAILSAHKVYGVRYFVVDHVSELEKIASIIPPGLDTVIVVRLGVHYDGAVYELSSKFGAPPDEAGVLARDVLERGYNYGLSFHVGSQCLDAGGFELGLNLVRQALAGIDSAPCCVD</sequence>
<dbReference type="PANTHER" id="PTHR11482:SF6">
    <property type="entry name" value="ORNITHINE DECARBOXYLASE 1-RELATED"/>
    <property type="match status" value="1"/>
</dbReference>
<evidence type="ECO:0000256" key="4">
    <source>
        <dbReference type="ARBA" id="ARBA00023239"/>
    </source>
</evidence>
<proteinExistence type="inferred from homology"/>
<dbReference type="InterPro" id="IPR000183">
    <property type="entry name" value="Orn/DAP/Arg_de-COase"/>
</dbReference>
<evidence type="ECO:0000259" key="8">
    <source>
        <dbReference type="Pfam" id="PF02784"/>
    </source>
</evidence>
<dbReference type="EC" id="4.1.1.17" evidence="6"/>